<keyword evidence="4" id="KW-0472">Membrane</keyword>
<feature type="region of interest" description="Disordered" evidence="3">
    <location>
        <begin position="1"/>
        <end position="51"/>
    </location>
</feature>
<evidence type="ECO:0000256" key="2">
    <source>
        <dbReference type="ARBA" id="ARBA00023004"/>
    </source>
</evidence>
<keyword evidence="4" id="KW-0812">Transmembrane</keyword>
<feature type="transmembrane region" description="Helical" evidence="4">
    <location>
        <begin position="388"/>
        <end position="408"/>
    </location>
</feature>
<dbReference type="GO" id="GO:0016706">
    <property type="term" value="F:2-oxoglutarate-dependent dioxygenase activity"/>
    <property type="evidence" value="ECO:0007669"/>
    <property type="project" value="UniProtKB-ARBA"/>
</dbReference>
<reference evidence="6" key="1">
    <citation type="submission" date="2023-03" db="EMBL/GenBank/DDBJ databases">
        <authorList>
            <person name="Julca I."/>
        </authorList>
    </citation>
    <scope>NUCLEOTIDE SEQUENCE</scope>
</reference>
<accession>A0AAV1E2C4</accession>
<evidence type="ECO:0000313" key="7">
    <source>
        <dbReference type="Proteomes" id="UP001161247"/>
    </source>
</evidence>
<dbReference type="Gene3D" id="2.60.120.330">
    <property type="entry name" value="B-lactam Antibiotic, Isopenicillin N Synthase, Chain"/>
    <property type="match status" value="1"/>
</dbReference>
<evidence type="ECO:0000313" key="6">
    <source>
        <dbReference type="EMBL" id="CAI9114207.1"/>
    </source>
</evidence>
<protein>
    <submittedName>
        <fullName evidence="6">OLC1v1014872C2</fullName>
    </submittedName>
</protein>
<evidence type="ECO:0000256" key="4">
    <source>
        <dbReference type="SAM" id="Phobius"/>
    </source>
</evidence>
<keyword evidence="7" id="KW-1185">Reference proteome</keyword>
<dbReference type="SUPFAM" id="SSF51197">
    <property type="entry name" value="Clavaminate synthase-like"/>
    <property type="match status" value="1"/>
</dbReference>
<keyword evidence="1" id="KW-0479">Metal-binding</keyword>
<sequence>MSSLTPSGVLPPPETNTIIEFRAPPPSPVASGRTIFDSRAPPPSPVASGRRSSFVNEDVLSEFLEHSLKVPDLILPDRVFPRQKSVQNIPKLDFEGLSTLKNEAIMKFIDSVSRTGCFEVFNHGVPLDLIKSALDAGNGVFGISPEKKKIMTTSTEKPYGFEDFHGEEEQEKDINEEFIWCKDETLKNEMEKILPLAYSNFSEKMEKLVSMMESMAEKILQLLEQNTYSSVTSNWEEVKKEDHHHQEFSSICCLQKHNNWQVMMNGDQSESSLRYDVIRMLVRGAEFPHALCVHVFNGAQEFHVYSKKGWVSFHPDQDSLIITIGDHLKEWGRGQIKHVIGRPIFKGGDDRDQQQHISMAFLYSPSFITNSDKAKKKKQHTISIGQQIVFVILFTLLYQMISYICNILRG</sequence>
<keyword evidence="4" id="KW-1133">Transmembrane helix</keyword>
<organism evidence="6 7">
    <name type="scientific">Oldenlandia corymbosa var. corymbosa</name>
    <dbReference type="NCBI Taxonomy" id="529605"/>
    <lineage>
        <taxon>Eukaryota</taxon>
        <taxon>Viridiplantae</taxon>
        <taxon>Streptophyta</taxon>
        <taxon>Embryophyta</taxon>
        <taxon>Tracheophyta</taxon>
        <taxon>Spermatophyta</taxon>
        <taxon>Magnoliopsida</taxon>
        <taxon>eudicotyledons</taxon>
        <taxon>Gunneridae</taxon>
        <taxon>Pentapetalae</taxon>
        <taxon>asterids</taxon>
        <taxon>lamiids</taxon>
        <taxon>Gentianales</taxon>
        <taxon>Rubiaceae</taxon>
        <taxon>Rubioideae</taxon>
        <taxon>Spermacoceae</taxon>
        <taxon>Hedyotis-Oldenlandia complex</taxon>
        <taxon>Oldenlandia</taxon>
    </lineage>
</organism>
<dbReference type="Pfam" id="PF14226">
    <property type="entry name" value="DIOX_N"/>
    <property type="match status" value="1"/>
</dbReference>
<dbReference type="InterPro" id="IPR026992">
    <property type="entry name" value="DIOX_N"/>
</dbReference>
<evidence type="ECO:0000259" key="5">
    <source>
        <dbReference type="Pfam" id="PF14226"/>
    </source>
</evidence>
<evidence type="ECO:0000256" key="3">
    <source>
        <dbReference type="SAM" id="MobiDB-lite"/>
    </source>
</evidence>
<name>A0AAV1E2C4_OLDCO</name>
<dbReference type="GO" id="GO:0046872">
    <property type="term" value="F:metal ion binding"/>
    <property type="evidence" value="ECO:0007669"/>
    <property type="project" value="UniProtKB-KW"/>
</dbReference>
<feature type="domain" description="Non-haem dioxygenase N-terminal" evidence="5">
    <location>
        <begin position="89"/>
        <end position="185"/>
    </location>
</feature>
<dbReference type="PANTHER" id="PTHR34945">
    <property type="entry name" value="2-OXOGLUTARATE (2OG) AND FE(II)-DEPENDENT OXYGENASE SUPERFAMILY PROTEIN"/>
    <property type="match status" value="1"/>
</dbReference>
<dbReference type="EMBL" id="OX459124">
    <property type="protein sequence ID" value="CAI9114207.1"/>
    <property type="molecule type" value="Genomic_DNA"/>
</dbReference>
<dbReference type="AlphaFoldDB" id="A0AAV1E2C4"/>
<dbReference type="Proteomes" id="UP001161247">
    <property type="component" value="Chromosome 7"/>
</dbReference>
<proteinExistence type="predicted"/>
<keyword evidence="2" id="KW-0408">Iron</keyword>
<evidence type="ECO:0000256" key="1">
    <source>
        <dbReference type="ARBA" id="ARBA00022723"/>
    </source>
</evidence>
<dbReference type="PANTHER" id="PTHR34945:SF8">
    <property type="entry name" value="DOWNSTREAM TARGET OF AGL15-4"/>
    <property type="match status" value="1"/>
</dbReference>
<dbReference type="InterPro" id="IPR027443">
    <property type="entry name" value="IPNS-like_sf"/>
</dbReference>
<gene>
    <name evidence="6" type="ORF">OLC1_LOCUS21029</name>
</gene>